<dbReference type="GO" id="GO:0016020">
    <property type="term" value="C:membrane"/>
    <property type="evidence" value="ECO:0007669"/>
    <property type="project" value="UniProtKB-SubCell"/>
</dbReference>
<sequence>MGTFIFWVFFFLCLTSNFLVLEAAFHGDCKPTKCNPGAPDIHFPFQIRATQQPRQHCGRPGFELNCDKNDTVIHFPLYGDLVIKSISYRTKKLDLLDPKNCVHEVFLNLNLSLTPFVYYYAVRSYTYLNCSSRLSTSSITEIPCLSSSKHHVYTVDPSMAVPSSCRAIRTVEIPLGYSSYLSDNSFGLGLTWGFLGGQDCESKGGKCGLRSETTEPRVEVLLWIGMMMCVFGTATLISLKIYWSRKTGCKKEGEYDQVGVEKTMGDYEALNIPEINADDVDIEQARNHH</sequence>
<evidence type="ECO:0000256" key="9">
    <source>
        <dbReference type="ARBA" id="ARBA00022771"/>
    </source>
</evidence>
<evidence type="ECO:0000256" key="5">
    <source>
        <dbReference type="ARBA" id="ARBA00022679"/>
    </source>
</evidence>
<keyword evidence="11" id="KW-0862">Zinc</keyword>
<dbReference type="AlphaFoldDB" id="A0A8K0MJT1"/>
<name>A0A8K0MJT1_9ROSA</name>
<dbReference type="Pfam" id="PF13947">
    <property type="entry name" value="GUB_WAK_bind"/>
    <property type="match status" value="1"/>
</dbReference>
<keyword evidence="8 16" id="KW-0732">Signal</keyword>
<dbReference type="GO" id="GO:0030247">
    <property type="term" value="F:polysaccharide binding"/>
    <property type="evidence" value="ECO:0007669"/>
    <property type="project" value="InterPro"/>
</dbReference>
<evidence type="ECO:0000256" key="14">
    <source>
        <dbReference type="ARBA" id="ARBA00024209"/>
    </source>
</evidence>
<dbReference type="EC" id="2.3.2.27" evidence="4"/>
<dbReference type="PANTHER" id="PTHR46279">
    <property type="entry name" value="RING/U-BOX SUPERFAMILY PROTEIN"/>
    <property type="match status" value="1"/>
</dbReference>
<keyword evidence="6 15" id="KW-0812">Transmembrane</keyword>
<evidence type="ECO:0000256" key="15">
    <source>
        <dbReference type="SAM" id="Phobius"/>
    </source>
</evidence>
<evidence type="ECO:0000256" key="8">
    <source>
        <dbReference type="ARBA" id="ARBA00022729"/>
    </source>
</evidence>
<feature type="transmembrane region" description="Helical" evidence="15">
    <location>
        <begin position="220"/>
        <end position="243"/>
    </location>
</feature>
<evidence type="ECO:0000256" key="11">
    <source>
        <dbReference type="ARBA" id="ARBA00022833"/>
    </source>
</evidence>
<evidence type="ECO:0000256" key="7">
    <source>
        <dbReference type="ARBA" id="ARBA00022723"/>
    </source>
</evidence>
<keyword evidence="9" id="KW-0863">Zinc-finger</keyword>
<evidence type="ECO:0000256" key="2">
    <source>
        <dbReference type="ARBA" id="ARBA00004167"/>
    </source>
</evidence>
<evidence type="ECO:0000256" key="6">
    <source>
        <dbReference type="ARBA" id="ARBA00022692"/>
    </source>
</evidence>
<reference evidence="18" key="1">
    <citation type="submission" date="2020-03" db="EMBL/GenBank/DDBJ databases">
        <title>A high-quality chromosome-level genome assembly of a woody plant with both climbing and erect habits, Rhamnella rubrinervis.</title>
        <authorList>
            <person name="Lu Z."/>
            <person name="Yang Y."/>
            <person name="Zhu X."/>
            <person name="Sun Y."/>
        </authorList>
    </citation>
    <scope>NUCLEOTIDE SEQUENCE</scope>
    <source>
        <strain evidence="18">BYM</strain>
        <tissue evidence="18">Leaf</tissue>
    </source>
</reference>
<dbReference type="InterPro" id="IPR046948">
    <property type="entry name" value="ATL20-22-like"/>
</dbReference>
<keyword evidence="19" id="KW-1185">Reference proteome</keyword>
<comment type="similarity">
    <text evidence="14">Belongs to the RING-type zinc finger family. ATL subfamily.</text>
</comment>
<organism evidence="18 19">
    <name type="scientific">Rhamnella rubrinervis</name>
    <dbReference type="NCBI Taxonomy" id="2594499"/>
    <lineage>
        <taxon>Eukaryota</taxon>
        <taxon>Viridiplantae</taxon>
        <taxon>Streptophyta</taxon>
        <taxon>Embryophyta</taxon>
        <taxon>Tracheophyta</taxon>
        <taxon>Spermatophyta</taxon>
        <taxon>Magnoliopsida</taxon>
        <taxon>eudicotyledons</taxon>
        <taxon>Gunneridae</taxon>
        <taxon>Pentapetalae</taxon>
        <taxon>rosids</taxon>
        <taxon>fabids</taxon>
        <taxon>Rosales</taxon>
        <taxon>Rhamnaceae</taxon>
        <taxon>rhamnoid group</taxon>
        <taxon>Rhamneae</taxon>
        <taxon>Rhamnella</taxon>
    </lineage>
</organism>
<dbReference type="OrthoDB" id="1641101at2759"/>
<proteinExistence type="inferred from homology"/>
<feature type="chain" id="PRO_5035463763" description="RING-type E3 ubiquitin transferase" evidence="16">
    <location>
        <begin position="24"/>
        <end position="289"/>
    </location>
</feature>
<accession>A0A8K0MJT1</accession>
<gene>
    <name evidence="18" type="ORF">FNV43_RR08996</name>
</gene>
<keyword evidence="12 15" id="KW-1133">Transmembrane helix</keyword>
<evidence type="ECO:0000259" key="17">
    <source>
        <dbReference type="Pfam" id="PF13947"/>
    </source>
</evidence>
<comment type="caution">
    <text evidence="18">The sequence shown here is derived from an EMBL/GenBank/DDBJ whole genome shotgun (WGS) entry which is preliminary data.</text>
</comment>
<evidence type="ECO:0000256" key="1">
    <source>
        <dbReference type="ARBA" id="ARBA00000900"/>
    </source>
</evidence>
<evidence type="ECO:0000256" key="13">
    <source>
        <dbReference type="ARBA" id="ARBA00023136"/>
    </source>
</evidence>
<keyword evidence="10" id="KW-0833">Ubl conjugation pathway</keyword>
<comment type="catalytic activity">
    <reaction evidence="1">
        <text>S-ubiquitinyl-[E2 ubiquitin-conjugating enzyme]-L-cysteine + [acceptor protein]-L-lysine = [E2 ubiquitin-conjugating enzyme]-L-cysteine + N(6)-ubiquitinyl-[acceptor protein]-L-lysine.</text>
        <dbReference type="EC" id="2.3.2.27"/>
    </reaction>
</comment>
<keyword evidence="13 15" id="KW-0472">Membrane</keyword>
<keyword evidence="7" id="KW-0479">Metal-binding</keyword>
<evidence type="ECO:0000256" key="4">
    <source>
        <dbReference type="ARBA" id="ARBA00012483"/>
    </source>
</evidence>
<evidence type="ECO:0000256" key="10">
    <source>
        <dbReference type="ARBA" id="ARBA00022786"/>
    </source>
</evidence>
<evidence type="ECO:0000313" key="19">
    <source>
        <dbReference type="Proteomes" id="UP000796880"/>
    </source>
</evidence>
<comment type="pathway">
    <text evidence="3">Protein modification; protein ubiquitination.</text>
</comment>
<evidence type="ECO:0000313" key="18">
    <source>
        <dbReference type="EMBL" id="KAF3448283.1"/>
    </source>
</evidence>
<comment type="subcellular location">
    <subcellularLocation>
        <location evidence="2">Membrane</location>
        <topology evidence="2">Single-pass membrane protein</topology>
    </subcellularLocation>
</comment>
<dbReference type="Proteomes" id="UP000796880">
    <property type="component" value="Unassembled WGS sequence"/>
</dbReference>
<evidence type="ECO:0000256" key="12">
    <source>
        <dbReference type="ARBA" id="ARBA00022989"/>
    </source>
</evidence>
<feature type="signal peptide" evidence="16">
    <location>
        <begin position="1"/>
        <end position="23"/>
    </location>
</feature>
<feature type="domain" description="Wall-associated receptor kinase galacturonan-binding" evidence="17">
    <location>
        <begin position="29"/>
        <end position="95"/>
    </location>
</feature>
<dbReference type="GO" id="GO:0008270">
    <property type="term" value="F:zinc ion binding"/>
    <property type="evidence" value="ECO:0007669"/>
    <property type="project" value="UniProtKB-KW"/>
</dbReference>
<evidence type="ECO:0000256" key="16">
    <source>
        <dbReference type="SAM" id="SignalP"/>
    </source>
</evidence>
<dbReference type="PANTHER" id="PTHR46279:SF12">
    <property type="entry name" value="RING-TYPE E3 UBIQUITIN TRANSFERASE"/>
    <property type="match status" value="1"/>
</dbReference>
<keyword evidence="5" id="KW-0808">Transferase</keyword>
<protein>
    <recommendedName>
        <fullName evidence="4">RING-type E3 ubiquitin transferase</fullName>
        <ecNumber evidence="4">2.3.2.27</ecNumber>
    </recommendedName>
</protein>
<dbReference type="InterPro" id="IPR025287">
    <property type="entry name" value="WAK_GUB"/>
</dbReference>
<dbReference type="GO" id="GO:0061630">
    <property type="term" value="F:ubiquitin protein ligase activity"/>
    <property type="evidence" value="ECO:0007669"/>
    <property type="project" value="UniProtKB-EC"/>
</dbReference>
<dbReference type="EMBL" id="VOIH02000004">
    <property type="protein sequence ID" value="KAF3448283.1"/>
    <property type="molecule type" value="Genomic_DNA"/>
</dbReference>
<evidence type="ECO:0000256" key="3">
    <source>
        <dbReference type="ARBA" id="ARBA00004906"/>
    </source>
</evidence>